<dbReference type="RefSeq" id="WP_185659186.1">
    <property type="nucleotide sequence ID" value="NZ_CAWPOO010000006.1"/>
</dbReference>
<keyword evidence="2" id="KW-0863">Zinc-finger</keyword>
<dbReference type="PROSITE" id="PS51194">
    <property type="entry name" value="HELICASE_CTER"/>
    <property type="match status" value="1"/>
</dbReference>
<sequence length="798" mass="89525">MDPFLFDQRFARFVGQVDSAAASKGTELFESGAVRVDSLGKSLISGWVEERREGRFRVKLALNDEGGFSGSCSCPEVFNCCHSYALARQARLQVVGSFGGQTNRASSTADVRSPETKEIDRIWGLAKRSGNLLYPRDLLNIVANRTDLGPVSREPFRDLKRVLQRENPSSSGAFSEVLFQYLRHKGIAVADAYSKFGETTSKTRAFEKPTERRDWDRPPLKLRVRFELEESPDRDWFQARAVWEVEGMALQASEIDQLRSADGALVRLEGKGWYRLDGELASENRRALDALGLDPERGNSQRIHLSQIEDLLSEEMLGQKEWQVFQDKGRRIKAQSLPSPPAPLSSVLRPYQIAGFQFLCRMSEWQFGGILADDMGLGKTVQALAWLLHLSHLKGKGFRALVICPKSVTDNWVQEPNKFNTGLVARRFDGKVGIDPTSHIVVANYAQLRIKSEAFLSEDWDAVILDEAQYIKSPSSQTSKVAYKLKGKHRLAMTGTPVENSLTDLWSLMRFAMPRLFGPLPTFRANYSSQRADDNLLALRNRMKPFFLRRLKTEVAKDLPERIEKDIYCDLEGEQRALYEAQLAEARSLLNSAKKGGRGGSLNVLQALLRLRQTCCDPRLLRADRGAEKTESAKLQALLDLVEPLVAEGHKVLVFSQFTKMLDLAELEFGSRGISYLKLTGQTRDRAKLVDRFQNGGNESIFLLSLKAAGSGLTLTAASYVVLLDPWWNPAVEAQAIDRAHRIGQKDQVIAYRILAKDTVEEKIRRIQDEKAELAAAVFGEGAKSTKFELSELEAFLD</sequence>
<dbReference type="InterPro" id="IPR014001">
    <property type="entry name" value="Helicase_ATP-bd"/>
</dbReference>
<dbReference type="GO" id="GO:0016787">
    <property type="term" value="F:hydrolase activity"/>
    <property type="evidence" value="ECO:0007669"/>
    <property type="project" value="UniProtKB-KW"/>
</dbReference>
<dbReference type="InterPro" id="IPR007527">
    <property type="entry name" value="Znf_SWIM"/>
</dbReference>
<evidence type="ECO:0000313" key="6">
    <source>
        <dbReference type="EMBL" id="MBC2605302.1"/>
    </source>
</evidence>
<feature type="domain" description="SWIM-type" evidence="3">
    <location>
        <begin position="56"/>
        <end position="91"/>
    </location>
</feature>
<keyword evidence="6" id="KW-0347">Helicase</keyword>
<keyword evidence="6" id="KW-0067">ATP-binding</keyword>
<dbReference type="GO" id="GO:0004386">
    <property type="term" value="F:helicase activity"/>
    <property type="evidence" value="ECO:0007669"/>
    <property type="project" value="UniProtKB-KW"/>
</dbReference>
<feature type="domain" description="Helicase ATP-binding" evidence="4">
    <location>
        <begin position="360"/>
        <end position="515"/>
    </location>
</feature>
<dbReference type="PANTHER" id="PTHR10799">
    <property type="entry name" value="SNF2/RAD54 HELICASE FAMILY"/>
    <property type="match status" value="1"/>
</dbReference>
<evidence type="ECO:0000313" key="7">
    <source>
        <dbReference type="Proteomes" id="UP000526501"/>
    </source>
</evidence>
<protein>
    <submittedName>
        <fullName evidence="6">DEAD/DEAH box helicase</fullName>
    </submittedName>
</protein>
<dbReference type="GO" id="GO:0008270">
    <property type="term" value="F:zinc ion binding"/>
    <property type="evidence" value="ECO:0007669"/>
    <property type="project" value="UniProtKB-KW"/>
</dbReference>
<dbReference type="Pfam" id="PF00176">
    <property type="entry name" value="SNF2-rel_dom"/>
    <property type="match status" value="1"/>
</dbReference>
<keyword evidence="2" id="KW-0479">Metal-binding</keyword>
<evidence type="ECO:0000256" key="2">
    <source>
        <dbReference type="PROSITE-ProRule" id="PRU00325"/>
    </source>
</evidence>
<keyword evidence="1" id="KW-0378">Hydrolase</keyword>
<dbReference type="SMART" id="SM00487">
    <property type="entry name" value="DEXDc"/>
    <property type="match status" value="1"/>
</dbReference>
<dbReference type="EMBL" id="JACHVC010000006">
    <property type="protein sequence ID" value="MBC2605302.1"/>
    <property type="molecule type" value="Genomic_DNA"/>
</dbReference>
<dbReference type="SMART" id="SM00490">
    <property type="entry name" value="HELICc"/>
    <property type="match status" value="1"/>
</dbReference>
<dbReference type="Gene3D" id="3.40.50.10810">
    <property type="entry name" value="Tandem AAA-ATPase domain"/>
    <property type="match status" value="1"/>
</dbReference>
<gene>
    <name evidence="6" type="ORF">H5P27_04515</name>
</gene>
<keyword evidence="7" id="KW-1185">Reference proteome</keyword>
<dbReference type="Proteomes" id="UP000526501">
    <property type="component" value="Unassembled WGS sequence"/>
</dbReference>
<dbReference type="InterPro" id="IPR027417">
    <property type="entry name" value="P-loop_NTPase"/>
</dbReference>
<keyword evidence="2" id="KW-0862">Zinc</keyword>
<keyword evidence="6" id="KW-0547">Nucleotide-binding</keyword>
<dbReference type="PROSITE" id="PS50966">
    <property type="entry name" value="ZF_SWIM"/>
    <property type="match status" value="1"/>
</dbReference>
<dbReference type="AlphaFoldDB" id="A0A7X1E8Z9"/>
<dbReference type="InterPro" id="IPR049730">
    <property type="entry name" value="SNF2/RAD54-like_C"/>
</dbReference>
<dbReference type="SUPFAM" id="SSF52540">
    <property type="entry name" value="P-loop containing nucleoside triphosphate hydrolases"/>
    <property type="match status" value="2"/>
</dbReference>
<evidence type="ECO:0000259" key="5">
    <source>
        <dbReference type="PROSITE" id="PS51194"/>
    </source>
</evidence>
<dbReference type="CDD" id="cd18793">
    <property type="entry name" value="SF2_C_SNF"/>
    <property type="match status" value="1"/>
</dbReference>
<evidence type="ECO:0000259" key="3">
    <source>
        <dbReference type="PROSITE" id="PS50966"/>
    </source>
</evidence>
<comment type="caution">
    <text evidence="6">The sequence shown here is derived from an EMBL/GenBank/DDBJ whole genome shotgun (WGS) entry which is preliminary data.</text>
</comment>
<organism evidence="6 7">
    <name type="scientific">Pelagicoccus albus</name>
    <dbReference type="NCBI Taxonomy" id="415222"/>
    <lineage>
        <taxon>Bacteria</taxon>
        <taxon>Pseudomonadati</taxon>
        <taxon>Verrucomicrobiota</taxon>
        <taxon>Opitutia</taxon>
        <taxon>Puniceicoccales</taxon>
        <taxon>Pelagicoccaceae</taxon>
        <taxon>Pelagicoccus</taxon>
    </lineage>
</organism>
<evidence type="ECO:0000259" key="4">
    <source>
        <dbReference type="PROSITE" id="PS51192"/>
    </source>
</evidence>
<proteinExistence type="predicted"/>
<name>A0A7X1E8Z9_9BACT</name>
<dbReference type="Gene3D" id="3.40.50.300">
    <property type="entry name" value="P-loop containing nucleotide triphosphate hydrolases"/>
    <property type="match status" value="1"/>
</dbReference>
<dbReference type="InterPro" id="IPR038718">
    <property type="entry name" value="SNF2-like_sf"/>
</dbReference>
<dbReference type="InterPro" id="IPR001650">
    <property type="entry name" value="Helicase_C-like"/>
</dbReference>
<dbReference type="InterPro" id="IPR000330">
    <property type="entry name" value="SNF2_N"/>
</dbReference>
<reference evidence="6 7" key="1">
    <citation type="submission" date="2020-07" db="EMBL/GenBank/DDBJ databases">
        <authorList>
            <person name="Feng X."/>
        </authorList>
    </citation>
    <scope>NUCLEOTIDE SEQUENCE [LARGE SCALE GENOMIC DNA]</scope>
    <source>
        <strain evidence="6 7">JCM23202</strain>
    </source>
</reference>
<dbReference type="PROSITE" id="PS51192">
    <property type="entry name" value="HELICASE_ATP_BIND_1"/>
    <property type="match status" value="1"/>
</dbReference>
<dbReference type="GO" id="GO:0005524">
    <property type="term" value="F:ATP binding"/>
    <property type="evidence" value="ECO:0007669"/>
    <property type="project" value="InterPro"/>
</dbReference>
<accession>A0A7X1E8Z9</accession>
<dbReference type="Pfam" id="PF00271">
    <property type="entry name" value="Helicase_C"/>
    <property type="match status" value="1"/>
</dbReference>
<feature type="domain" description="Helicase C-terminal" evidence="5">
    <location>
        <begin position="634"/>
        <end position="794"/>
    </location>
</feature>
<evidence type="ECO:0000256" key="1">
    <source>
        <dbReference type="ARBA" id="ARBA00022801"/>
    </source>
</evidence>